<organism evidence="1 2">
    <name type="scientific">Dyadobacter sediminis</name>
    <dbReference type="NCBI Taxonomy" id="1493691"/>
    <lineage>
        <taxon>Bacteria</taxon>
        <taxon>Pseudomonadati</taxon>
        <taxon>Bacteroidota</taxon>
        <taxon>Cytophagia</taxon>
        <taxon>Cytophagales</taxon>
        <taxon>Spirosomataceae</taxon>
        <taxon>Dyadobacter</taxon>
    </lineage>
</organism>
<evidence type="ECO:0000313" key="1">
    <source>
        <dbReference type="EMBL" id="TLU90332.1"/>
    </source>
</evidence>
<dbReference type="RefSeq" id="WP_138282666.1">
    <property type="nucleotide sequence ID" value="NZ_BMGE01000005.1"/>
</dbReference>
<name>A0A5R9K8E5_9BACT</name>
<dbReference type="AlphaFoldDB" id="A0A5R9K8E5"/>
<evidence type="ECO:0000313" key="2">
    <source>
        <dbReference type="Proteomes" id="UP000309788"/>
    </source>
</evidence>
<dbReference type="Proteomes" id="UP000309788">
    <property type="component" value="Unassembled WGS sequence"/>
</dbReference>
<protein>
    <submittedName>
        <fullName evidence="1">Uncharacterized protein</fullName>
    </submittedName>
</protein>
<dbReference type="InterPro" id="IPR046155">
    <property type="entry name" value="DUF6157"/>
</dbReference>
<keyword evidence="2" id="KW-1185">Reference proteome</keyword>
<sequence>MNKKIHTTNYTNTFIEVAEDCPAAKGEVPPMKGNTETVAGIQYDMISKNPYEYTSDDILFRVYAKRKDLTESELEEARKAFFSKGQPCFRASPLTKRYGWGIHCDNNGKVALYGNQTEEYNRLLNDKKIKILKAMKSAK</sequence>
<dbReference type="OrthoDB" id="2361182at2"/>
<dbReference type="EMBL" id="VCEI01000028">
    <property type="protein sequence ID" value="TLU90332.1"/>
    <property type="molecule type" value="Genomic_DNA"/>
</dbReference>
<dbReference type="Pfam" id="PF19654">
    <property type="entry name" value="DUF6157"/>
    <property type="match status" value="1"/>
</dbReference>
<proteinExistence type="predicted"/>
<comment type="caution">
    <text evidence="1">The sequence shown here is derived from an EMBL/GenBank/DDBJ whole genome shotgun (WGS) entry which is preliminary data.</text>
</comment>
<gene>
    <name evidence="1" type="ORF">FEM55_17350</name>
</gene>
<reference evidence="1 2" key="1">
    <citation type="submission" date="2019-05" db="EMBL/GenBank/DDBJ databases">
        <authorList>
            <person name="Qu J.-H."/>
        </authorList>
    </citation>
    <scope>NUCLEOTIDE SEQUENCE [LARGE SCALE GENOMIC DNA]</scope>
    <source>
        <strain evidence="1 2">Z12</strain>
    </source>
</reference>
<accession>A0A5R9K8E5</accession>